<dbReference type="InterPro" id="IPR005760">
    <property type="entry name" value="A/G_AdeGlyc_MutY"/>
</dbReference>
<dbReference type="GO" id="GO:0000701">
    <property type="term" value="F:purine-specific mismatch base pair DNA N-glycosylase activity"/>
    <property type="evidence" value="ECO:0007669"/>
    <property type="project" value="UniProtKB-EC"/>
</dbReference>
<keyword evidence="6" id="KW-0004">4Fe-4S</keyword>
<dbReference type="EC" id="3.2.2.31" evidence="4 14"/>
<dbReference type="PANTHER" id="PTHR42944:SF1">
    <property type="entry name" value="ADENINE DNA GLYCOSYLASE"/>
    <property type="match status" value="1"/>
</dbReference>
<keyword evidence="9" id="KW-0378">Hydrolase</keyword>
<dbReference type="GO" id="GO:0032357">
    <property type="term" value="F:oxidized purine DNA binding"/>
    <property type="evidence" value="ECO:0007669"/>
    <property type="project" value="TreeGrafter"/>
</dbReference>
<dbReference type="GO" id="GO:0006284">
    <property type="term" value="P:base-excision repair"/>
    <property type="evidence" value="ECO:0007669"/>
    <property type="project" value="UniProtKB-UniRule"/>
</dbReference>
<dbReference type="Proteomes" id="UP001178662">
    <property type="component" value="Chromosome"/>
</dbReference>
<dbReference type="InterPro" id="IPR044298">
    <property type="entry name" value="MIG/MutY"/>
</dbReference>
<evidence type="ECO:0000256" key="13">
    <source>
        <dbReference type="ARBA" id="ARBA00023295"/>
    </source>
</evidence>
<dbReference type="AlphaFoldDB" id="A0AA95F2P6"/>
<gene>
    <name evidence="16" type="primary">mutY</name>
    <name evidence="16" type="ORF">P0Y55_13890</name>
</gene>
<keyword evidence="8 14" id="KW-0227">DNA damage</keyword>
<comment type="similarity">
    <text evidence="3 14">Belongs to the Nth/MutY family.</text>
</comment>
<evidence type="ECO:0000256" key="2">
    <source>
        <dbReference type="ARBA" id="ARBA00002933"/>
    </source>
</evidence>
<dbReference type="Gene3D" id="1.10.1670.10">
    <property type="entry name" value="Helix-hairpin-Helix base-excision DNA repair enzymes (C-terminal)"/>
    <property type="match status" value="1"/>
</dbReference>
<dbReference type="SMART" id="SM00478">
    <property type="entry name" value="ENDO3c"/>
    <property type="match status" value="1"/>
</dbReference>
<keyword evidence="11" id="KW-0411">Iron-sulfur</keyword>
<dbReference type="SUPFAM" id="SSF55811">
    <property type="entry name" value="Nudix"/>
    <property type="match status" value="1"/>
</dbReference>
<keyword evidence="7" id="KW-0479">Metal-binding</keyword>
<dbReference type="GO" id="GO:0046872">
    <property type="term" value="F:metal ion binding"/>
    <property type="evidence" value="ECO:0007669"/>
    <property type="project" value="UniProtKB-UniRule"/>
</dbReference>
<evidence type="ECO:0000313" key="16">
    <source>
        <dbReference type="EMBL" id="WEK53660.1"/>
    </source>
</evidence>
<proteinExistence type="inferred from homology"/>
<feature type="domain" description="HhH-GPD" evidence="15">
    <location>
        <begin position="46"/>
        <end position="197"/>
    </location>
</feature>
<dbReference type="CDD" id="cd03431">
    <property type="entry name" value="NUDIX_DNA_Glycosylase_C-MutY"/>
    <property type="match status" value="1"/>
</dbReference>
<evidence type="ECO:0000256" key="4">
    <source>
        <dbReference type="ARBA" id="ARBA00012045"/>
    </source>
</evidence>
<evidence type="ECO:0000259" key="15">
    <source>
        <dbReference type="SMART" id="SM00478"/>
    </source>
</evidence>
<evidence type="ECO:0000256" key="14">
    <source>
        <dbReference type="RuleBase" id="RU365096"/>
    </source>
</evidence>
<keyword evidence="12" id="KW-0234">DNA repair</keyword>
<dbReference type="EMBL" id="CP119317">
    <property type="protein sequence ID" value="WEK53660.1"/>
    <property type="molecule type" value="Genomic_DNA"/>
</dbReference>
<dbReference type="InterPro" id="IPR015797">
    <property type="entry name" value="NUDIX_hydrolase-like_dom_sf"/>
</dbReference>
<evidence type="ECO:0000256" key="1">
    <source>
        <dbReference type="ARBA" id="ARBA00000843"/>
    </source>
</evidence>
<evidence type="ECO:0000256" key="8">
    <source>
        <dbReference type="ARBA" id="ARBA00022763"/>
    </source>
</evidence>
<keyword evidence="17" id="KW-1185">Reference proteome</keyword>
<accession>A0AA95F2P6</accession>
<evidence type="ECO:0000256" key="9">
    <source>
        <dbReference type="ARBA" id="ARBA00022801"/>
    </source>
</evidence>
<evidence type="ECO:0000256" key="11">
    <source>
        <dbReference type="ARBA" id="ARBA00023014"/>
    </source>
</evidence>
<protein>
    <recommendedName>
        <fullName evidence="5 14">Adenine DNA glycosylase</fullName>
        <ecNumber evidence="4 14">3.2.2.31</ecNumber>
    </recommendedName>
</protein>
<sequence length="373" mass="42537">MSVQAYDDNNRRYFSTELLKWYQREQRDLPWRGSGDPYHIWVSEIMLQQTRVDTVIPYFNRFIERFPTLRHLAEAPEEDVLKHWEGLGYYSRARNLQSAVREVVAEYGAKVPDQKKQISSLKGVGPYTAGAILSIAYNQAEPAVDGNVMRVLSRYFLIEDDIARPATRVSMESLGQSLIPEGEAASFNQALMELGALVCTPKSPSCNTCPVGQHCAAKWESRERELPIKSKAKQPKRVYRLAALIEGTGEHEGQVLVRQRPNTGLLAKMWELPHVEVANEEVWDSLAEGGQWLESELNDQGVAIQVTRHMNEAQHIFTHLIWQVKVVGAVATNEHQLENLEGYAWVGPDQFENFVWPNIFRKLLTDYFKTANP</sequence>
<dbReference type="Pfam" id="PF00633">
    <property type="entry name" value="HHH"/>
    <property type="match status" value="1"/>
</dbReference>
<evidence type="ECO:0000256" key="3">
    <source>
        <dbReference type="ARBA" id="ARBA00008343"/>
    </source>
</evidence>
<organism evidence="16 17">
    <name type="scientific">Candidatus Cohnella colombiensis</name>
    <dbReference type="NCBI Taxonomy" id="3121368"/>
    <lineage>
        <taxon>Bacteria</taxon>
        <taxon>Bacillati</taxon>
        <taxon>Bacillota</taxon>
        <taxon>Bacilli</taxon>
        <taxon>Bacillales</taxon>
        <taxon>Paenibacillaceae</taxon>
        <taxon>Cohnella</taxon>
    </lineage>
</organism>
<dbReference type="Gene3D" id="3.90.79.10">
    <property type="entry name" value="Nucleoside Triphosphate Pyrophosphohydrolase"/>
    <property type="match status" value="1"/>
</dbReference>
<dbReference type="PANTHER" id="PTHR42944">
    <property type="entry name" value="ADENINE DNA GLYCOSYLASE"/>
    <property type="match status" value="1"/>
</dbReference>
<dbReference type="Pfam" id="PF00730">
    <property type="entry name" value="HhH-GPD"/>
    <property type="match status" value="1"/>
</dbReference>
<dbReference type="Gene3D" id="1.10.340.30">
    <property type="entry name" value="Hypothetical protein, domain 2"/>
    <property type="match status" value="1"/>
</dbReference>
<dbReference type="GO" id="GO:0006298">
    <property type="term" value="P:mismatch repair"/>
    <property type="evidence" value="ECO:0007669"/>
    <property type="project" value="TreeGrafter"/>
</dbReference>
<dbReference type="InterPro" id="IPR023170">
    <property type="entry name" value="HhH_base_excis_C"/>
</dbReference>
<keyword evidence="13 14" id="KW-0326">Glycosidase</keyword>
<dbReference type="InterPro" id="IPR011257">
    <property type="entry name" value="DNA_glycosylase"/>
</dbReference>
<comment type="function">
    <text evidence="2">Adenine glycosylase active on G-A mispairs. MutY also corrects error-prone DNA synthesis past GO lesions which are due to the oxidatively damaged form of guanine: 7,8-dihydro-8-oxoguanine (8-oxo-dGTP).</text>
</comment>
<reference evidence="16" key="1">
    <citation type="submission" date="2023-03" db="EMBL/GenBank/DDBJ databases">
        <title>Andean soil-derived lignocellulolytic bacterial consortium as a source of novel taxa and putative plastic-active enzymes.</title>
        <authorList>
            <person name="Diaz-Garcia L."/>
            <person name="Chuvochina M."/>
            <person name="Feuerriegel G."/>
            <person name="Bunk B."/>
            <person name="Sproer C."/>
            <person name="Streit W.R."/>
            <person name="Rodriguez L.M."/>
            <person name="Overmann J."/>
            <person name="Jimenez D.J."/>
        </authorList>
    </citation>
    <scope>NUCLEOTIDE SEQUENCE</scope>
    <source>
        <strain evidence="16">MAG 2441</strain>
    </source>
</reference>
<evidence type="ECO:0000256" key="5">
    <source>
        <dbReference type="ARBA" id="ARBA00022023"/>
    </source>
</evidence>
<dbReference type="InterPro" id="IPR029119">
    <property type="entry name" value="MutY_C"/>
</dbReference>
<dbReference type="GO" id="GO:0035485">
    <property type="term" value="F:adenine/guanine mispair binding"/>
    <property type="evidence" value="ECO:0007669"/>
    <property type="project" value="TreeGrafter"/>
</dbReference>
<evidence type="ECO:0000313" key="17">
    <source>
        <dbReference type="Proteomes" id="UP001178662"/>
    </source>
</evidence>
<dbReference type="GO" id="GO:0034039">
    <property type="term" value="F:8-oxo-7,8-dihydroguanine DNA N-glycosylase activity"/>
    <property type="evidence" value="ECO:0007669"/>
    <property type="project" value="TreeGrafter"/>
</dbReference>
<evidence type="ECO:0000256" key="10">
    <source>
        <dbReference type="ARBA" id="ARBA00023004"/>
    </source>
</evidence>
<dbReference type="SMART" id="SM00525">
    <property type="entry name" value="FES"/>
    <property type="match status" value="1"/>
</dbReference>
<keyword evidence="10 14" id="KW-0408">Iron</keyword>
<dbReference type="NCBIfam" id="TIGR01084">
    <property type="entry name" value="mutY"/>
    <property type="match status" value="1"/>
</dbReference>
<dbReference type="FunFam" id="1.10.340.30:FF:000002">
    <property type="entry name" value="Adenine DNA glycosylase"/>
    <property type="match status" value="1"/>
</dbReference>
<dbReference type="FunFam" id="1.10.1670.10:FF:000002">
    <property type="entry name" value="Adenine DNA glycosylase"/>
    <property type="match status" value="1"/>
</dbReference>
<comment type="cofactor">
    <cofactor evidence="14">
        <name>[4Fe-4S] cluster</name>
        <dbReference type="ChEBI" id="CHEBI:49883"/>
    </cofactor>
    <text evidence="14">Binds 1 [4Fe-4S] cluster.</text>
</comment>
<dbReference type="GO" id="GO:0051539">
    <property type="term" value="F:4 iron, 4 sulfur cluster binding"/>
    <property type="evidence" value="ECO:0007669"/>
    <property type="project" value="UniProtKB-UniRule"/>
</dbReference>
<evidence type="ECO:0000256" key="7">
    <source>
        <dbReference type="ARBA" id="ARBA00022723"/>
    </source>
</evidence>
<name>A0AA95F2P6_9BACL</name>
<comment type="catalytic activity">
    <reaction evidence="1 14">
        <text>Hydrolyzes free adenine bases from 7,8-dihydro-8-oxoguanine:adenine mismatched double-stranded DNA, leaving an apurinic site.</text>
        <dbReference type="EC" id="3.2.2.31"/>
    </reaction>
</comment>
<evidence type="ECO:0000256" key="12">
    <source>
        <dbReference type="ARBA" id="ARBA00023204"/>
    </source>
</evidence>
<dbReference type="InterPro" id="IPR003651">
    <property type="entry name" value="Endonuclease3_FeS-loop_motif"/>
</dbReference>
<dbReference type="SUPFAM" id="SSF48150">
    <property type="entry name" value="DNA-glycosylase"/>
    <property type="match status" value="1"/>
</dbReference>
<dbReference type="CDD" id="cd00056">
    <property type="entry name" value="ENDO3c"/>
    <property type="match status" value="1"/>
</dbReference>
<dbReference type="InterPro" id="IPR000445">
    <property type="entry name" value="HhH_motif"/>
</dbReference>
<dbReference type="InterPro" id="IPR003265">
    <property type="entry name" value="HhH-GPD_domain"/>
</dbReference>
<evidence type="ECO:0000256" key="6">
    <source>
        <dbReference type="ARBA" id="ARBA00022485"/>
    </source>
</evidence>
<dbReference type="Pfam" id="PF14815">
    <property type="entry name" value="NUDIX_4"/>
    <property type="match status" value="1"/>
</dbReference>